<protein>
    <submittedName>
        <fullName evidence="1">Uncharacterized protein</fullName>
    </submittedName>
</protein>
<reference evidence="1" key="1">
    <citation type="submission" date="2020-05" db="UniProtKB">
        <authorList>
            <consortium name="EnsemblMetazoa"/>
        </authorList>
    </citation>
    <scope>IDENTIFICATION</scope>
    <source>
        <strain evidence="1">BB02</strain>
    </source>
</reference>
<name>A0A2C9LBE8_BIOGL</name>
<sequence>MRNCLARKLKKTMMSALQNQKKKMRQKLLKSQCCLKDQEILPQNLQLRLVSTKLTKKMLMQLLMIGEKTLNKLLTLKAKKKINLQMTRNISMRKRKGMLLNTMKMICLLQVKARRMIFYLVKVVAFSPAVKVYLMMMMTKMMREDCLLTFPRVLQNQRNKLQRKNPHLCLMKKKKMKLKKKNKLLSLTQDQEQKVERYYQKERYLYLEYQKSHPKQKSPIHMW</sequence>
<dbReference type="EnsemblMetazoa" id="BGLB029309-RA">
    <property type="protein sequence ID" value="BGLB029309-PA"/>
    <property type="gene ID" value="BGLB029309"/>
</dbReference>
<organism evidence="1 2">
    <name type="scientific">Biomphalaria glabrata</name>
    <name type="common">Bloodfluke planorb</name>
    <name type="synonym">Freshwater snail</name>
    <dbReference type="NCBI Taxonomy" id="6526"/>
    <lineage>
        <taxon>Eukaryota</taxon>
        <taxon>Metazoa</taxon>
        <taxon>Spiralia</taxon>
        <taxon>Lophotrochozoa</taxon>
        <taxon>Mollusca</taxon>
        <taxon>Gastropoda</taxon>
        <taxon>Heterobranchia</taxon>
        <taxon>Euthyneura</taxon>
        <taxon>Panpulmonata</taxon>
        <taxon>Hygrophila</taxon>
        <taxon>Lymnaeoidea</taxon>
        <taxon>Planorbidae</taxon>
        <taxon>Biomphalaria</taxon>
    </lineage>
</organism>
<evidence type="ECO:0000313" key="1">
    <source>
        <dbReference type="EnsemblMetazoa" id="BGLB029309-PA"/>
    </source>
</evidence>
<dbReference type="KEGG" id="bgt:106068080"/>
<dbReference type="Proteomes" id="UP000076420">
    <property type="component" value="Unassembled WGS sequence"/>
</dbReference>
<dbReference type="VEuPathDB" id="VectorBase:BGLB029309"/>
<gene>
    <name evidence="1" type="primary">106068080</name>
</gene>
<dbReference type="AlphaFoldDB" id="A0A2C9LBE8"/>
<proteinExistence type="predicted"/>
<accession>A0A2C9LBE8</accession>
<evidence type="ECO:0000313" key="2">
    <source>
        <dbReference type="Proteomes" id="UP000076420"/>
    </source>
</evidence>